<organism evidence="2 3">
    <name type="scientific">Parasponia andersonii</name>
    <name type="common">Sponia andersonii</name>
    <dbReference type="NCBI Taxonomy" id="3476"/>
    <lineage>
        <taxon>Eukaryota</taxon>
        <taxon>Viridiplantae</taxon>
        <taxon>Streptophyta</taxon>
        <taxon>Embryophyta</taxon>
        <taxon>Tracheophyta</taxon>
        <taxon>Spermatophyta</taxon>
        <taxon>Magnoliopsida</taxon>
        <taxon>eudicotyledons</taxon>
        <taxon>Gunneridae</taxon>
        <taxon>Pentapetalae</taxon>
        <taxon>rosids</taxon>
        <taxon>fabids</taxon>
        <taxon>Rosales</taxon>
        <taxon>Cannabaceae</taxon>
        <taxon>Parasponia</taxon>
    </lineage>
</organism>
<proteinExistence type="predicted"/>
<comment type="caution">
    <text evidence="2">The sequence shown here is derived from an EMBL/GenBank/DDBJ whole genome shotgun (WGS) entry which is preliminary data.</text>
</comment>
<evidence type="ECO:0000313" key="3">
    <source>
        <dbReference type="Proteomes" id="UP000237105"/>
    </source>
</evidence>
<dbReference type="EMBL" id="JXTB01000035">
    <property type="protein sequence ID" value="PON73190.1"/>
    <property type="molecule type" value="Genomic_DNA"/>
</dbReference>
<dbReference type="AlphaFoldDB" id="A0A2P5DIV0"/>
<sequence length="105" mass="11863">MQKLRDPFITLGNKGKTILSGLKEEEDPVLAIISLSPCEDLCKDELTLQFDSEVMDDKSSKNPPPWRVANWEPSRTESDRSRAAVSPVGFCDDEDEVEGYIYGRR</sequence>
<accession>A0A2P5DIV0</accession>
<protein>
    <submittedName>
        <fullName evidence="2">Uncharacterized protein</fullName>
    </submittedName>
</protein>
<name>A0A2P5DIV0_PARAD</name>
<gene>
    <name evidence="2" type="ORF">PanWU01x14_060310</name>
</gene>
<feature type="region of interest" description="Disordered" evidence="1">
    <location>
        <begin position="54"/>
        <end position="86"/>
    </location>
</feature>
<dbReference type="Proteomes" id="UP000237105">
    <property type="component" value="Unassembled WGS sequence"/>
</dbReference>
<keyword evidence="3" id="KW-1185">Reference proteome</keyword>
<evidence type="ECO:0000313" key="2">
    <source>
        <dbReference type="EMBL" id="PON73190.1"/>
    </source>
</evidence>
<evidence type="ECO:0000256" key="1">
    <source>
        <dbReference type="SAM" id="MobiDB-lite"/>
    </source>
</evidence>
<reference evidence="3" key="1">
    <citation type="submission" date="2016-06" db="EMBL/GenBank/DDBJ databases">
        <title>Parallel loss of symbiosis genes in relatives of nitrogen-fixing non-legume Parasponia.</title>
        <authorList>
            <person name="Van Velzen R."/>
            <person name="Holmer R."/>
            <person name="Bu F."/>
            <person name="Rutten L."/>
            <person name="Van Zeijl A."/>
            <person name="Liu W."/>
            <person name="Santuari L."/>
            <person name="Cao Q."/>
            <person name="Sharma T."/>
            <person name="Shen D."/>
            <person name="Roswanjaya Y."/>
            <person name="Wardhani T."/>
            <person name="Kalhor M.S."/>
            <person name="Jansen J."/>
            <person name="Van den Hoogen J."/>
            <person name="Gungor B."/>
            <person name="Hartog M."/>
            <person name="Hontelez J."/>
            <person name="Verver J."/>
            <person name="Yang W.-C."/>
            <person name="Schijlen E."/>
            <person name="Repin R."/>
            <person name="Schilthuizen M."/>
            <person name="Schranz E."/>
            <person name="Heidstra R."/>
            <person name="Miyata K."/>
            <person name="Fedorova E."/>
            <person name="Kohlen W."/>
            <person name="Bisseling T."/>
            <person name="Smit S."/>
            <person name="Geurts R."/>
        </authorList>
    </citation>
    <scope>NUCLEOTIDE SEQUENCE [LARGE SCALE GENOMIC DNA]</scope>
    <source>
        <strain evidence="3">cv. WU1-14</strain>
    </source>
</reference>